<gene>
    <name evidence="1" type="ORF">HUJ06_016843</name>
</gene>
<proteinExistence type="predicted"/>
<name>A0A822ZVK2_NELNU</name>
<dbReference type="InterPro" id="IPR053325">
    <property type="entry name" value="H3-Acetyl_Activator"/>
</dbReference>
<evidence type="ECO:0000313" key="2">
    <source>
        <dbReference type="Proteomes" id="UP000607653"/>
    </source>
</evidence>
<dbReference type="EMBL" id="DUZY01000008">
    <property type="protein sequence ID" value="DAD46906.1"/>
    <property type="molecule type" value="Genomic_DNA"/>
</dbReference>
<keyword evidence="2" id="KW-1185">Reference proteome</keyword>
<reference evidence="1 2" key="1">
    <citation type="journal article" date="2020" name="Mol. Biol. Evol.">
        <title>Distinct Expression and Methylation Patterns for Genes with Different Fates following a Single Whole-Genome Duplication in Flowering Plants.</title>
        <authorList>
            <person name="Shi T."/>
            <person name="Rahmani R.S."/>
            <person name="Gugger P.F."/>
            <person name="Wang M."/>
            <person name="Li H."/>
            <person name="Zhang Y."/>
            <person name="Li Z."/>
            <person name="Wang Q."/>
            <person name="Van de Peer Y."/>
            <person name="Marchal K."/>
            <person name="Chen J."/>
        </authorList>
    </citation>
    <scope>NUCLEOTIDE SEQUENCE [LARGE SCALE GENOMIC DNA]</scope>
    <source>
        <tissue evidence="1">Leaf</tissue>
    </source>
</reference>
<evidence type="ECO:0000313" key="1">
    <source>
        <dbReference type="EMBL" id="DAD46906.1"/>
    </source>
</evidence>
<comment type="caution">
    <text evidence="1">The sequence shown here is derived from an EMBL/GenBank/DDBJ whole genome shotgun (WGS) entry which is preliminary data.</text>
</comment>
<dbReference type="AlphaFoldDB" id="A0A822ZVK2"/>
<protein>
    <recommendedName>
        <fullName evidence="3">Late embryogenesis abundant protein</fullName>
    </recommendedName>
</protein>
<evidence type="ECO:0008006" key="3">
    <source>
        <dbReference type="Google" id="ProtNLM"/>
    </source>
</evidence>
<dbReference type="PANTHER" id="PTHR35706:SF1">
    <property type="entry name" value="EMBRYOGENESIS-LIKE PROTEIN"/>
    <property type="match status" value="1"/>
</dbReference>
<sequence>MQRRSLISLCKSLSNYPFRQSSRPISLFLTNPSMEVSNGCFVDMILFHKTSIFSLPTSRFRSFPHPLDSIPLMQFRNHKHLRRFSGESAPSFDYSKEMDEINLKFAEAREEIEMALDSKETVYFDEEADSAREAVKVVLDMFEALMAKLPEREKGALQRSMGLKIEQLKAELEQLND</sequence>
<dbReference type="PANTHER" id="PTHR35706">
    <property type="entry name" value="F14O23.11 PROTEIN"/>
    <property type="match status" value="1"/>
</dbReference>
<dbReference type="Proteomes" id="UP000607653">
    <property type="component" value="Unassembled WGS sequence"/>
</dbReference>
<accession>A0A822ZVK2</accession>
<organism evidence="1 2">
    <name type="scientific">Nelumbo nucifera</name>
    <name type="common">Sacred lotus</name>
    <dbReference type="NCBI Taxonomy" id="4432"/>
    <lineage>
        <taxon>Eukaryota</taxon>
        <taxon>Viridiplantae</taxon>
        <taxon>Streptophyta</taxon>
        <taxon>Embryophyta</taxon>
        <taxon>Tracheophyta</taxon>
        <taxon>Spermatophyta</taxon>
        <taxon>Magnoliopsida</taxon>
        <taxon>Proteales</taxon>
        <taxon>Nelumbonaceae</taxon>
        <taxon>Nelumbo</taxon>
    </lineage>
</organism>